<dbReference type="EMBL" id="BAAAGF010000001">
    <property type="protein sequence ID" value="GAA0738678.1"/>
    <property type="molecule type" value="Genomic_DNA"/>
</dbReference>
<accession>A0ABN1JFP4</accession>
<organism evidence="1 2">
    <name type="scientific">Gaetbulibacter jejuensis</name>
    <dbReference type="NCBI Taxonomy" id="584607"/>
    <lineage>
        <taxon>Bacteria</taxon>
        <taxon>Pseudomonadati</taxon>
        <taxon>Bacteroidota</taxon>
        <taxon>Flavobacteriia</taxon>
        <taxon>Flavobacteriales</taxon>
        <taxon>Flavobacteriaceae</taxon>
        <taxon>Gaetbulibacter</taxon>
    </lineage>
</organism>
<evidence type="ECO:0000313" key="1">
    <source>
        <dbReference type="EMBL" id="GAA0738678.1"/>
    </source>
</evidence>
<keyword evidence="2" id="KW-1185">Reference proteome</keyword>
<comment type="caution">
    <text evidence="1">The sequence shown here is derived from an EMBL/GenBank/DDBJ whole genome shotgun (WGS) entry which is preliminary data.</text>
</comment>
<sequence>MAIATINVMIKNVQFIGSASVRCKTKSPTQLVNGPGKTGKKLPSIPRSINKPLIINKNISIKSI</sequence>
<dbReference type="Proteomes" id="UP001500736">
    <property type="component" value="Unassembled WGS sequence"/>
</dbReference>
<proteinExistence type="predicted"/>
<gene>
    <name evidence="1" type="ORF">GCM10009431_06840</name>
</gene>
<reference evidence="1 2" key="1">
    <citation type="journal article" date="2019" name="Int. J. Syst. Evol. Microbiol.">
        <title>The Global Catalogue of Microorganisms (GCM) 10K type strain sequencing project: providing services to taxonomists for standard genome sequencing and annotation.</title>
        <authorList>
            <consortium name="The Broad Institute Genomics Platform"/>
            <consortium name="The Broad Institute Genome Sequencing Center for Infectious Disease"/>
            <person name="Wu L."/>
            <person name="Ma J."/>
        </authorList>
    </citation>
    <scope>NUCLEOTIDE SEQUENCE [LARGE SCALE GENOMIC DNA]</scope>
    <source>
        <strain evidence="1 2">JCM 15976</strain>
    </source>
</reference>
<evidence type="ECO:0000313" key="2">
    <source>
        <dbReference type="Proteomes" id="UP001500736"/>
    </source>
</evidence>
<protein>
    <submittedName>
        <fullName evidence="1">Uncharacterized protein</fullName>
    </submittedName>
</protein>
<name>A0ABN1JFP4_9FLAO</name>